<dbReference type="InterPro" id="IPR010982">
    <property type="entry name" value="Lambda_DNA-bd_dom_sf"/>
</dbReference>
<keyword evidence="7" id="KW-1185">Reference proteome</keyword>
<dbReference type="Proteomes" id="UP000476934">
    <property type="component" value="Unassembled WGS sequence"/>
</dbReference>
<keyword evidence="1" id="KW-0678">Repressor</keyword>
<proteinExistence type="predicted"/>
<evidence type="ECO:0000259" key="5">
    <source>
        <dbReference type="PROSITE" id="PS50932"/>
    </source>
</evidence>
<dbReference type="PANTHER" id="PTHR30146">
    <property type="entry name" value="LACI-RELATED TRANSCRIPTIONAL REPRESSOR"/>
    <property type="match status" value="1"/>
</dbReference>
<dbReference type="SUPFAM" id="SSF53822">
    <property type="entry name" value="Periplasmic binding protein-like I"/>
    <property type="match status" value="1"/>
</dbReference>
<dbReference type="Pfam" id="PF00532">
    <property type="entry name" value="Peripla_BP_1"/>
    <property type="match status" value="1"/>
</dbReference>
<dbReference type="GO" id="GO:0003700">
    <property type="term" value="F:DNA-binding transcription factor activity"/>
    <property type="evidence" value="ECO:0007669"/>
    <property type="project" value="TreeGrafter"/>
</dbReference>
<sequence>MTATMKDLAKYTNLSLGTISKYINGGTVKPKNKQLIDEAIKELGFQVNQFARSLKTNRSNTIGIIIPSMENYFCTSLVSYVEKYISVYGYSVMICNYQEKEKKEREQINFLVSKQVDAIVIVSTCSIETQKLIKEVIQKGTYVVSVDRKLDKIECDTVAVDNCSISKKVTEYLIENGHQKIAVVCGPRKISTASERLQGYIEAFNSYGIPVYQDYIVYGDYYSQSGYKQAMKLLELEEPPTAIFATNYDMTLGVIKALNQKKLQIAKDISVVGFDNLSIAEIIQPTLTIVTQPMKTLAKKAAELIVKRIDKKEELSFPCNITLQAKLIMGNSVKNISSFL</sequence>
<organism evidence="6 7">
    <name type="scientific">Heyndrickxia ginsengihumi</name>
    <dbReference type="NCBI Taxonomy" id="363870"/>
    <lineage>
        <taxon>Bacteria</taxon>
        <taxon>Bacillati</taxon>
        <taxon>Bacillota</taxon>
        <taxon>Bacilli</taxon>
        <taxon>Bacillales</taxon>
        <taxon>Bacillaceae</taxon>
        <taxon>Heyndrickxia</taxon>
    </lineage>
</organism>
<dbReference type="AlphaFoldDB" id="A0A6M0P4M8"/>
<name>A0A6M0P4M8_9BACI</name>
<evidence type="ECO:0000256" key="3">
    <source>
        <dbReference type="ARBA" id="ARBA00023125"/>
    </source>
</evidence>
<accession>A0A6M0P4M8</accession>
<protein>
    <submittedName>
        <fullName evidence="6">LacI family transcriptional regulator</fullName>
    </submittedName>
</protein>
<evidence type="ECO:0000313" key="7">
    <source>
        <dbReference type="Proteomes" id="UP000476934"/>
    </source>
</evidence>
<dbReference type="SUPFAM" id="SSF47413">
    <property type="entry name" value="lambda repressor-like DNA-binding domains"/>
    <property type="match status" value="1"/>
</dbReference>
<evidence type="ECO:0000256" key="1">
    <source>
        <dbReference type="ARBA" id="ARBA00022491"/>
    </source>
</evidence>
<dbReference type="PANTHER" id="PTHR30146:SF148">
    <property type="entry name" value="HTH-TYPE TRANSCRIPTIONAL REPRESSOR PURR-RELATED"/>
    <property type="match status" value="1"/>
</dbReference>
<dbReference type="Gene3D" id="1.10.260.40">
    <property type="entry name" value="lambda repressor-like DNA-binding domains"/>
    <property type="match status" value="1"/>
</dbReference>
<comment type="caution">
    <text evidence="6">The sequence shown here is derived from an EMBL/GenBank/DDBJ whole genome shotgun (WGS) entry which is preliminary data.</text>
</comment>
<dbReference type="Gene3D" id="3.40.50.2300">
    <property type="match status" value="2"/>
</dbReference>
<dbReference type="RefSeq" id="WP_025730485.1">
    <property type="nucleotide sequence ID" value="NZ_JAAIWK010000006.1"/>
</dbReference>
<dbReference type="EMBL" id="JAAIWK010000006">
    <property type="protein sequence ID" value="NEY19541.1"/>
    <property type="molecule type" value="Genomic_DNA"/>
</dbReference>
<dbReference type="InterPro" id="IPR028082">
    <property type="entry name" value="Peripla_BP_I"/>
</dbReference>
<dbReference type="InterPro" id="IPR001761">
    <property type="entry name" value="Peripla_BP/Lac1_sug-bd_dom"/>
</dbReference>
<evidence type="ECO:0000256" key="2">
    <source>
        <dbReference type="ARBA" id="ARBA00023015"/>
    </source>
</evidence>
<keyword evidence="2" id="KW-0805">Transcription regulation</keyword>
<dbReference type="CDD" id="cd06267">
    <property type="entry name" value="PBP1_LacI_sugar_binding-like"/>
    <property type="match status" value="1"/>
</dbReference>
<reference evidence="6 7" key="1">
    <citation type="submission" date="2020-02" db="EMBL/GenBank/DDBJ databases">
        <authorList>
            <person name="Feng H."/>
        </authorList>
    </citation>
    <scope>NUCLEOTIDE SEQUENCE [LARGE SCALE GENOMIC DNA]</scope>
    <source>
        <strain evidence="6 7">Gsoil 114</strain>
    </source>
</reference>
<evidence type="ECO:0000256" key="4">
    <source>
        <dbReference type="ARBA" id="ARBA00023163"/>
    </source>
</evidence>
<keyword evidence="4" id="KW-0804">Transcription</keyword>
<dbReference type="SMART" id="SM00354">
    <property type="entry name" value="HTH_LACI"/>
    <property type="match status" value="1"/>
</dbReference>
<dbReference type="InterPro" id="IPR000843">
    <property type="entry name" value="HTH_LacI"/>
</dbReference>
<keyword evidence="3" id="KW-0238">DNA-binding</keyword>
<dbReference type="GO" id="GO:0000976">
    <property type="term" value="F:transcription cis-regulatory region binding"/>
    <property type="evidence" value="ECO:0007669"/>
    <property type="project" value="TreeGrafter"/>
</dbReference>
<evidence type="ECO:0000313" key="6">
    <source>
        <dbReference type="EMBL" id="NEY19541.1"/>
    </source>
</evidence>
<gene>
    <name evidence="6" type="ORF">G4D61_06110</name>
</gene>
<dbReference type="PROSITE" id="PS50932">
    <property type="entry name" value="HTH_LACI_2"/>
    <property type="match status" value="1"/>
</dbReference>
<reference evidence="6 7" key="2">
    <citation type="submission" date="2020-03" db="EMBL/GenBank/DDBJ databases">
        <title>Bacillus aquiflavi sp. nov., isolated from yellow water of strong flavor Chinese baijiu in Yibin region of China.</title>
        <authorList>
            <person name="Xie J."/>
        </authorList>
    </citation>
    <scope>NUCLEOTIDE SEQUENCE [LARGE SCALE GENOMIC DNA]</scope>
    <source>
        <strain evidence="6 7">Gsoil 114</strain>
    </source>
</reference>
<feature type="domain" description="HTH lacI-type" evidence="5">
    <location>
        <begin position="3"/>
        <end position="56"/>
    </location>
</feature>